<gene>
    <name evidence="6" type="ORF">L202_02956</name>
</gene>
<reference evidence="6 7" key="1">
    <citation type="submission" date="2016-06" db="EMBL/GenBank/DDBJ databases">
        <title>Evolution of pathogenesis and genome organization in the Tremellales.</title>
        <authorList>
            <person name="Cuomo C."/>
            <person name="Litvintseva A."/>
            <person name="Heitman J."/>
            <person name="Chen Y."/>
            <person name="Sun S."/>
            <person name="Springer D."/>
            <person name="Dromer F."/>
            <person name="Young S."/>
            <person name="Zeng Q."/>
            <person name="Chapman S."/>
            <person name="Gujja S."/>
            <person name="Saif S."/>
            <person name="Birren B."/>
        </authorList>
    </citation>
    <scope>NUCLEOTIDE SEQUENCE [LARGE SCALE GENOMIC DNA]</scope>
    <source>
        <strain evidence="6 7">CBS 6039</strain>
    </source>
</reference>
<comment type="caution">
    <text evidence="6">The sequence shown here is derived from an EMBL/GenBank/DDBJ whole genome shotgun (WGS) entry which is preliminary data.</text>
</comment>
<sequence length="646" mass="71077">MSTRQGRRSLGLPPLNPQTLENKKEPGFVEQQKFDDFRRRHREQNREVIITNVEHKRLIKSLQDEITLLQNELLDVRREKLTVQAKVNKMERDNLRLRTPEVMGLLDILLQAAPALVSLRQTIAKLPTPPTNAVPSSAQPNMLFVGNPTATRPAANGKDRQGLGCWAEEEEGDWAEERRVTSRSRGRQTDVGSIAASRSPQRKAYPLSPARRSLSPSPKKASAIRLPIVPKRRRESGLLPPRPRSLSPKAVQAREEQPLEESEEAAVGAVVAEEEGIEDEWEEGPVVEMKPDEALALVEEEEQQEEDAGLPARKEQEQEKEKEKTPVQAGEGESQRQEMAPEAGVSVKEPSDSSRTSRLSSSSTEHVEAETAGRSRRARGSVVSYKEPSLNKKMRKPDGVQTEDAIKTLGNRHSVTPKKATPKKGKRDTRRQSSPVPMPDFSDRPSASSSTSSRSASISSSQGMRRKSMLPKSNMGKGKARDDSQERVRSRSREELSDDDLDEYEAEANNDGDDLHQKFGKSLHIGSSSSSQSLAPSAPSRHPDFETSKSRTRPTAQISSIPLQSAPLNQRSPDHPSSIIASSGIGSRPSSVTARRPMNARSFTPTSATRPRDVLGEVGDNVEAKAAMAKEAKARAVGGRRASALQ</sequence>
<dbReference type="GO" id="GO:0045132">
    <property type="term" value="P:meiotic chromosome segregation"/>
    <property type="evidence" value="ECO:0007669"/>
    <property type="project" value="InterPro"/>
</dbReference>
<evidence type="ECO:0000256" key="2">
    <source>
        <dbReference type="ARBA" id="ARBA00022829"/>
    </source>
</evidence>
<feature type="compositionally biased region" description="Acidic residues" evidence="4">
    <location>
        <begin position="298"/>
        <end position="308"/>
    </location>
</feature>
<dbReference type="EMBL" id="AWGJ01000004">
    <property type="protein sequence ID" value="ODN80806.1"/>
    <property type="molecule type" value="Genomic_DNA"/>
</dbReference>
<evidence type="ECO:0000313" key="6">
    <source>
        <dbReference type="EMBL" id="ODN80806.1"/>
    </source>
</evidence>
<feature type="compositionally biased region" description="Low complexity" evidence="4">
    <location>
        <begin position="353"/>
        <end position="364"/>
    </location>
</feature>
<feature type="compositionally biased region" description="Basic and acidic residues" evidence="4">
    <location>
        <begin position="312"/>
        <end position="325"/>
    </location>
</feature>
<feature type="compositionally biased region" description="Basic residues" evidence="4">
    <location>
        <begin position="420"/>
        <end position="429"/>
    </location>
</feature>
<feature type="compositionally biased region" description="Low complexity" evidence="4">
    <location>
        <begin position="444"/>
        <end position="461"/>
    </location>
</feature>
<feature type="compositionally biased region" description="Acidic residues" evidence="4">
    <location>
        <begin position="272"/>
        <end position="285"/>
    </location>
</feature>
<proteinExistence type="inferred from homology"/>
<keyword evidence="2" id="KW-0159">Chromosome partition</keyword>
<dbReference type="Proteomes" id="UP000094065">
    <property type="component" value="Unassembled WGS sequence"/>
</dbReference>
<organism evidence="6 7">
    <name type="scientific">Cryptococcus amylolentus CBS 6039</name>
    <dbReference type="NCBI Taxonomy" id="1295533"/>
    <lineage>
        <taxon>Eukaryota</taxon>
        <taxon>Fungi</taxon>
        <taxon>Dikarya</taxon>
        <taxon>Basidiomycota</taxon>
        <taxon>Agaricomycotina</taxon>
        <taxon>Tremellomycetes</taxon>
        <taxon>Tremellales</taxon>
        <taxon>Cryptococcaceae</taxon>
        <taxon>Cryptococcus</taxon>
    </lineage>
</organism>
<feature type="compositionally biased region" description="Basic and acidic residues" evidence="4">
    <location>
        <begin position="479"/>
        <end position="495"/>
    </location>
</feature>
<evidence type="ECO:0000256" key="1">
    <source>
        <dbReference type="ARBA" id="ARBA00010845"/>
    </source>
</evidence>
<dbReference type="GeneID" id="30154265"/>
<evidence type="ECO:0000313" key="7">
    <source>
        <dbReference type="Proteomes" id="UP000094065"/>
    </source>
</evidence>
<dbReference type="AlphaFoldDB" id="A0A1E3HYG1"/>
<protein>
    <recommendedName>
        <fullName evidence="5">Shugoshin C-terminal domain-containing protein</fullName>
    </recommendedName>
</protein>
<feature type="region of interest" description="Disordered" evidence="4">
    <location>
        <begin position="1"/>
        <end position="27"/>
    </location>
</feature>
<evidence type="ECO:0000256" key="4">
    <source>
        <dbReference type="SAM" id="MobiDB-lite"/>
    </source>
</evidence>
<dbReference type="GO" id="GO:0000775">
    <property type="term" value="C:chromosome, centromeric region"/>
    <property type="evidence" value="ECO:0007669"/>
    <property type="project" value="InterPro"/>
</dbReference>
<comment type="similarity">
    <text evidence="1">Belongs to the shugoshin family.</text>
</comment>
<feature type="coiled-coil region" evidence="3">
    <location>
        <begin position="52"/>
        <end position="79"/>
    </location>
</feature>
<name>A0A1E3HYG1_9TREE</name>
<dbReference type="OrthoDB" id="2596934at2759"/>
<feature type="domain" description="Shugoshin C-terminal" evidence="5">
    <location>
        <begin position="373"/>
        <end position="396"/>
    </location>
</feature>
<evidence type="ECO:0000259" key="5">
    <source>
        <dbReference type="Pfam" id="PF07557"/>
    </source>
</evidence>
<feature type="region of interest" description="Disordered" evidence="4">
    <location>
        <begin position="165"/>
        <end position="615"/>
    </location>
</feature>
<accession>A0A1E3HYG1</accession>
<dbReference type="RefSeq" id="XP_018995372.1">
    <property type="nucleotide sequence ID" value="XM_019136703.1"/>
</dbReference>
<dbReference type="GO" id="GO:0005634">
    <property type="term" value="C:nucleus"/>
    <property type="evidence" value="ECO:0007669"/>
    <property type="project" value="InterPro"/>
</dbReference>
<feature type="compositionally biased region" description="Low complexity" evidence="4">
    <location>
        <begin position="576"/>
        <end position="591"/>
    </location>
</feature>
<keyword evidence="3" id="KW-0175">Coiled coil</keyword>
<evidence type="ECO:0000256" key="3">
    <source>
        <dbReference type="SAM" id="Coils"/>
    </source>
</evidence>
<feature type="compositionally biased region" description="Acidic residues" evidence="4">
    <location>
        <begin position="496"/>
        <end position="512"/>
    </location>
</feature>
<feature type="compositionally biased region" description="Low complexity" evidence="4">
    <location>
        <begin position="206"/>
        <end position="218"/>
    </location>
</feature>
<feature type="compositionally biased region" description="Low complexity" evidence="4">
    <location>
        <begin position="527"/>
        <end position="540"/>
    </location>
</feature>
<dbReference type="Pfam" id="PF07557">
    <property type="entry name" value="Shugoshin_C"/>
    <property type="match status" value="1"/>
</dbReference>
<keyword evidence="7" id="KW-1185">Reference proteome</keyword>
<dbReference type="InterPro" id="IPR011515">
    <property type="entry name" value="Shugoshin_C"/>
</dbReference>
<feature type="compositionally biased region" description="Polar residues" evidence="4">
    <location>
        <begin position="553"/>
        <end position="571"/>
    </location>
</feature>